<dbReference type="KEGG" id="scia:HUG15_04885"/>
<keyword evidence="1" id="KW-0808">Transferase</keyword>
<proteinExistence type="predicted"/>
<reference evidence="1 2" key="1">
    <citation type="submission" date="2020-06" db="EMBL/GenBank/DDBJ databases">
        <title>Genomic analysis of Salicibibacter sp. NKC5-3.</title>
        <authorList>
            <person name="Oh Y.J."/>
        </authorList>
    </citation>
    <scope>NUCLEOTIDE SEQUENCE [LARGE SCALE GENOMIC DNA]</scope>
    <source>
        <strain evidence="1 2">NKC5-3</strain>
    </source>
</reference>
<evidence type="ECO:0000313" key="2">
    <source>
        <dbReference type="Proteomes" id="UP000595823"/>
    </source>
</evidence>
<dbReference type="RefSeq" id="WP_200127517.1">
    <property type="nucleotide sequence ID" value="NZ_CP054705.1"/>
</dbReference>
<dbReference type="AlphaFoldDB" id="A0A7T6Z132"/>
<organism evidence="1 2">
    <name type="scientific">Salicibibacter cibarius</name>
    <dbReference type="NCBI Taxonomy" id="2743000"/>
    <lineage>
        <taxon>Bacteria</taxon>
        <taxon>Bacillati</taxon>
        <taxon>Bacillota</taxon>
        <taxon>Bacilli</taxon>
        <taxon>Bacillales</taxon>
        <taxon>Bacillaceae</taxon>
        <taxon>Salicibibacter</taxon>
    </lineage>
</organism>
<evidence type="ECO:0000313" key="1">
    <source>
        <dbReference type="EMBL" id="QQK75001.1"/>
    </source>
</evidence>
<gene>
    <name evidence="1" type="ORF">HUG15_04885</name>
</gene>
<dbReference type="Proteomes" id="UP000595823">
    <property type="component" value="Chromosome"/>
</dbReference>
<sequence>MKLHSEADIIDVIERDRWMMEVLQAVKDLQLPDGWICSGFVRAKIWDTLHDFHKRTPLPDVDVIYFDAGNIDESEEKKREEQLKNVLPLVPWSVKNQARMHLVNGGPPYTSSVDAISKFPETATTLGVRLGVDGRVTLTAPCGVEDVLQGTVRPTPFFRETEERLAVYKERVVKKNWSATWGELDIRNTYNDRA</sequence>
<dbReference type="EMBL" id="CP054705">
    <property type="protein sequence ID" value="QQK75001.1"/>
    <property type="molecule type" value="Genomic_DNA"/>
</dbReference>
<accession>A0A7T6Z132</accession>
<keyword evidence="2" id="KW-1185">Reference proteome</keyword>
<dbReference type="InterPro" id="IPR009267">
    <property type="entry name" value="NTP_transf_6"/>
</dbReference>
<dbReference type="PANTHER" id="PTHR39166">
    <property type="entry name" value="BLL1166 PROTEIN"/>
    <property type="match status" value="1"/>
</dbReference>
<dbReference type="PANTHER" id="PTHR39166:SF1">
    <property type="entry name" value="BLL1166 PROTEIN"/>
    <property type="match status" value="1"/>
</dbReference>
<name>A0A7T6Z132_9BACI</name>
<dbReference type="GO" id="GO:0016740">
    <property type="term" value="F:transferase activity"/>
    <property type="evidence" value="ECO:0007669"/>
    <property type="project" value="UniProtKB-KW"/>
</dbReference>
<protein>
    <submittedName>
        <fullName evidence="1">Nucleotidyltransferase family protein</fullName>
    </submittedName>
</protein>
<dbReference type="Pfam" id="PF06042">
    <property type="entry name" value="NTP_transf_6"/>
    <property type="match status" value="1"/>
</dbReference>